<dbReference type="HOGENOM" id="CLU_1447523_0_0_1"/>
<sequence>MLEISGNVSVSMYDGDKFTLLEDFIQEQSQESPPQQKQQGDSLATQLQGLWTEQSNWAPGDGSTSKACATRPQSSRGPSYTYMRRVRELEVEEATKSAVTPPLAQWNSVKPTVSARSAQATISKLQPPWIPDFVGQIVDLGIIDDRMKEESHITVIRGPGGTGKSACHEPTVVPKYSTPSTRIGWTV</sequence>
<name>A0A0D2INB3_CLAB1</name>
<proteinExistence type="predicted"/>
<accession>A0A0D2INB3</accession>
<dbReference type="VEuPathDB" id="FungiDB:Z519_01868"/>
<dbReference type="GeneID" id="27694796"/>
<evidence type="ECO:0000256" key="1">
    <source>
        <dbReference type="SAM" id="MobiDB-lite"/>
    </source>
</evidence>
<gene>
    <name evidence="2" type="ORF">Z519_01868</name>
</gene>
<dbReference type="EMBL" id="KN846981">
    <property type="protein sequence ID" value="KIW98284.1"/>
    <property type="molecule type" value="Genomic_DNA"/>
</dbReference>
<feature type="region of interest" description="Disordered" evidence="1">
    <location>
        <begin position="53"/>
        <end position="79"/>
    </location>
</feature>
<reference evidence="2" key="1">
    <citation type="submission" date="2015-01" db="EMBL/GenBank/DDBJ databases">
        <title>The Genome Sequence of Cladophialophora bantiana CBS 173.52.</title>
        <authorList>
            <consortium name="The Broad Institute Genomics Platform"/>
            <person name="Cuomo C."/>
            <person name="de Hoog S."/>
            <person name="Gorbushina A."/>
            <person name="Stielow B."/>
            <person name="Teixiera M."/>
            <person name="Abouelleil A."/>
            <person name="Chapman S.B."/>
            <person name="Priest M."/>
            <person name="Young S.K."/>
            <person name="Wortman J."/>
            <person name="Nusbaum C."/>
            <person name="Birren B."/>
        </authorList>
    </citation>
    <scope>NUCLEOTIDE SEQUENCE [LARGE SCALE GENOMIC DNA]</scope>
    <source>
        <strain evidence="2">CBS 173.52</strain>
    </source>
</reference>
<evidence type="ECO:0000313" key="3">
    <source>
        <dbReference type="Proteomes" id="UP000053789"/>
    </source>
</evidence>
<feature type="compositionally biased region" description="Polar residues" evidence="1">
    <location>
        <begin position="53"/>
        <end position="78"/>
    </location>
</feature>
<feature type="region of interest" description="Disordered" evidence="1">
    <location>
        <begin position="25"/>
        <end position="44"/>
    </location>
</feature>
<dbReference type="Proteomes" id="UP000053789">
    <property type="component" value="Unassembled WGS sequence"/>
</dbReference>
<evidence type="ECO:0000313" key="2">
    <source>
        <dbReference type="EMBL" id="KIW98284.1"/>
    </source>
</evidence>
<keyword evidence="3" id="KW-1185">Reference proteome</keyword>
<organism evidence="2 3">
    <name type="scientific">Cladophialophora bantiana (strain ATCC 10958 / CBS 173.52 / CDC B-1940 / NIH 8579)</name>
    <name type="common">Xylohypha bantiana</name>
    <dbReference type="NCBI Taxonomy" id="1442370"/>
    <lineage>
        <taxon>Eukaryota</taxon>
        <taxon>Fungi</taxon>
        <taxon>Dikarya</taxon>
        <taxon>Ascomycota</taxon>
        <taxon>Pezizomycotina</taxon>
        <taxon>Eurotiomycetes</taxon>
        <taxon>Chaetothyriomycetidae</taxon>
        <taxon>Chaetothyriales</taxon>
        <taxon>Herpotrichiellaceae</taxon>
        <taxon>Cladophialophora</taxon>
    </lineage>
</organism>
<feature type="compositionally biased region" description="Low complexity" evidence="1">
    <location>
        <begin position="26"/>
        <end position="39"/>
    </location>
</feature>
<dbReference type="RefSeq" id="XP_016624953.1">
    <property type="nucleotide sequence ID" value="XM_016759625.1"/>
</dbReference>
<protein>
    <submittedName>
        <fullName evidence="2">Uncharacterized protein</fullName>
    </submittedName>
</protein>
<dbReference type="AlphaFoldDB" id="A0A0D2INB3"/>